<evidence type="ECO:0000256" key="15">
    <source>
        <dbReference type="ARBA" id="ARBA00045778"/>
    </source>
</evidence>
<reference evidence="20 21" key="1">
    <citation type="submission" date="2018-10" db="EMBL/GenBank/DDBJ databases">
        <title>Improved assembly of the deer mouse Peromyscus maniculatus genome.</title>
        <authorList>
            <person name="Lassance J.-M."/>
            <person name="Hoekstra H.E."/>
        </authorList>
    </citation>
    <scope>NUCLEOTIDE SEQUENCE [LARGE SCALE GENOMIC DNA]</scope>
</reference>
<evidence type="ECO:0000256" key="6">
    <source>
        <dbReference type="ARBA" id="ARBA00022729"/>
    </source>
</evidence>
<dbReference type="InterPro" id="IPR013783">
    <property type="entry name" value="Ig-like_fold"/>
</dbReference>
<dbReference type="Proteomes" id="UP000694547">
    <property type="component" value="Chromosome 21"/>
</dbReference>
<evidence type="ECO:0000256" key="17">
    <source>
        <dbReference type="SAM" id="Phobius"/>
    </source>
</evidence>
<evidence type="ECO:0000256" key="12">
    <source>
        <dbReference type="ARBA" id="ARBA00023170"/>
    </source>
</evidence>
<name>A0A8C8TCC9_PERMB</name>
<evidence type="ECO:0000256" key="7">
    <source>
        <dbReference type="ARBA" id="ARBA00022859"/>
    </source>
</evidence>
<keyword evidence="14" id="KW-0393">Immunoglobulin domain</keyword>
<keyword evidence="4" id="KW-0399">Innate immunity</keyword>
<feature type="chain" id="PRO_5034246186" description="Triggering receptor expressed on myeloid cells 1" evidence="18">
    <location>
        <begin position="21"/>
        <end position="230"/>
    </location>
</feature>
<evidence type="ECO:0000256" key="10">
    <source>
        <dbReference type="ARBA" id="ARBA00023136"/>
    </source>
</evidence>
<dbReference type="PANTHER" id="PTHR19357">
    <property type="entry name" value="TRIGGERING RECEPTOR EXPRESSED ON MYELOID CELLS 1"/>
    <property type="match status" value="1"/>
</dbReference>
<evidence type="ECO:0000256" key="4">
    <source>
        <dbReference type="ARBA" id="ARBA00022588"/>
    </source>
</evidence>
<evidence type="ECO:0000256" key="8">
    <source>
        <dbReference type="ARBA" id="ARBA00022989"/>
    </source>
</evidence>
<evidence type="ECO:0000256" key="14">
    <source>
        <dbReference type="ARBA" id="ARBA00023319"/>
    </source>
</evidence>
<dbReference type="GO" id="GO:0005886">
    <property type="term" value="C:plasma membrane"/>
    <property type="evidence" value="ECO:0007669"/>
    <property type="project" value="UniProtKB-SubCell"/>
</dbReference>
<dbReference type="GO" id="GO:0002250">
    <property type="term" value="P:adaptive immune response"/>
    <property type="evidence" value="ECO:0007669"/>
    <property type="project" value="UniProtKB-KW"/>
</dbReference>
<evidence type="ECO:0000313" key="20">
    <source>
        <dbReference type="Ensembl" id="ENSPEMP00000005934.2"/>
    </source>
</evidence>
<protein>
    <recommendedName>
        <fullName evidence="2">Triggering receptor expressed on myeloid cells 1</fullName>
    </recommendedName>
</protein>
<comment type="subunit">
    <text evidence="16">Monomer. Homomultimer; when activated. Interacts with TYROBP/DAP12. Interacts with TLR4.</text>
</comment>
<evidence type="ECO:0000256" key="18">
    <source>
        <dbReference type="SAM" id="SignalP"/>
    </source>
</evidence>
<keyword evidence="7" id="KW-0391">Immunity</keyword>
<evidence type="ECO:0000256" key="1">
    <source>
        <dbReference type="ARBA" id="ARBA00004251"/>
    </source>
</evidence>
<dbReference type="RefSeq" id="XP_042122122.1">
    <property type="nucleotide sequence ID" value="XM_042266188.1"/>
</dbReference>
<reference evidence="20" key="3">
    <citation type="submission" date="2025-09" db="UniProtKB">
        <authorList>
            <consortium name="Ensembl"/>
        </authorList>
    </citation>
    <scope>IDENTIFICATION</scope>
</reference>
<dbReference type="InterPro" id="IPR013106">
    <property type="entry name" value="Ig_V-set"/>
</dbReference>
<evidence type="ECO:0000259" key="19">
    <source>
        <dbReference type="PROSITE" id="PS50835"/>
    </source>
</evidence>
<dbReference type="PANTHER" id="PTHR19357:SF0">
    <property type="entry name" value="TRIGGERING RECEPTOR EXPRESSED ON MYELOID CELLS 1"/>
    <property type="match status" value="1"/>
</dbReference>
<evidence type="ECO:0000313" key="21">
    <source>
        <dbReference type="Proteomes" id="UP000694547"/>
    </source>
</evidence>
<evidence type="ECO:0000256" key="13">
    <source>
        <dbReference type="ARBA" id="ARBA00023180"/>
    </source>
</evidence>
<sequence length="230" mass="25301">MRKVELWGLLWVFLVSEVGAAVEPAEERYELLEGQTLTVSCPFNIMKYARSQKAWQRLPDGKEPLTLVITEGSSGNPSEVREGKYTLKDDPAEAMLHVQMTDLRVTDSGLYRCVIYYPSKEPIPLLHPVRLVVTKDSSGLPTLSITPTTSPTKAPILITTKHLPRDRTVTQAFPKSTAGVSSPDPGVTFPNVTTVTRVSISSIVVPVVCGLFIKTLVFTVLFAVTRRSFG</sequence>
<feature type="transmembrane region" description="Helical" evidence="17">
    <location>
        <begin position="203"/>
        <end position="224"/>
    </location>
</feature>
<dbReference type="InterPro" id="IPR007110">
    <property type="entry name" value="Ig-like_dom"/>
</dbReference>
<feature type="signal peptide" evidence="18">
    <location>
        <begin position="1"/>
        <end position="20"/>
    </location>
</feature>
<keyword evidence="6 18" id="KW-0732">Signal</keyword>
<dbReference type="SMART" id="SM00409">
    <property type="entry name" value="IG"/>
    <property type="match status" value="1"/>
</dbReference>
<dbReference type="CTD" id="54210"/>
<evidence type="ECO:0000256" key="9">
    <source>
        <dbReference type="ARBA" id="ARBA00023130"/>
    </source>
</evidence>
<keyword evidence="10 17" id="KW-0472">Membrane</keyword>
<comment type="function">
    <text evidence="15">Cell surface receptor that plays important roles in innate and adaptive immunity by amplifying inflammatory responses. Upon activation by various ligands such as PGLYRP1, HMGB1 or HSP70, multimerizes and forms a complex with transmembrane adapter TYROBP/DAP12. In turn, initiates a SYK-mediated cascade of tyrosine phosphorylation, activating multiple downstream mediators such as BTK, MAPK1, MAPK3 or phospholipase C-gamma. This cascade promotes the neutrophil- and macrophage-mediated release of pro-inflammatory cytokines and/or chemokines, as well as their migration and thereby amplifies inflammatory responses that are triggered by bacterial and fungal infections. By also promoting the amplification of inflammatory signals that are initially triggered by Toll-like receptor (TLR) and NOD-like receptor engagement, plays a major role in the pathophysiology of acute and chronic inflammatory diseases of different etiologies including septic shock and atherosclerosis.</text>
</comment>
<keyword evidence="3" id="KW-1003">Cell membrane</keyword>
<reference evidence="20" key="2">
    <citation type="submission" date="2025-08" db="UniProtKB">
        <authorList>
            <consortium name="Ensembl"/>
        </authorList>
    </citation>
    <scope>IDENTIFICATION</scope>
</reference>
<evidence type="ECO:0000256" key="3">
    <source>
        <dbReference type="ARBA" id="ARBA00022475"/>
    </source>
</evidence>
<evidence type="ECO:0000256" key="16">
    <source>
        <dbReference type="ARBA" id="ARBA00046918"/>
    </source>
</evidence>
<accession>A0A8C8TCC9</accession>
<gene>
    <name evidence="20" type="primary">Trem1</name>
</gene>
<evidence type="ECO:0000256" key="5">
    <source>
        <dbReference type="ARBA" id="ARBA00022692"/>
    </source>
</evidence>
<dbReference type="GO" id="GO:0072672">
    <property type="term" value="P:neutrophil extravasation"/>
    <property type="evidence" value="ECO:0007669"/>
    <property type="project" value="Ensembl"/>
</dbReference>
<dbReference type="GeneTree" id="ENSGT00470000042299"/>
<keyword evidence="13" id="KW-0325">Glycoprotein</keyword>
<keyword evidence="5 17" id="KW-0812">Transmembrane</keyword>
<dbReference type="Ensembl" id="ENSPEMT00000010041.2">
    <property type="protein sequence ID" value="ENSPEMP00000005934.2"/>
    <property type="gene ID" value="ENSPEMG00000008299.2"/>
</dbReference>
<evidence type="ECO:0000256" key="11">
    <source>
        <dbReference type="ARBA" id="ARBA00023157"/>
    </source>
</evidence>
<keyword evidence="11" id="KW-1015">Disulfide bond</keyword>
<organism evidence="20 21">
    <name type="scientific">Peromyscus maniculatus bairdii</name>
    <name type="common">Prairie deer mouse</name>
    <dbReference type="NCBI Taxonomy" id="230844"/>
    <lineage>
        <taxon>Eukaryota</taxon>
        <taxon>Metazoa</taxon>
        <taxon>Chordata</taxon>
        <taxon>Craniata</taxon>
        <taxon>Vertebrata</taxon>
        <taxon>Euteleostomi</taxon>
        <taxon>Mammalia</taxon>
        <taxon>Eutheria</taxon>
        <taxon>Euarchontoglires</taxon>
        <taxon>Glires</taxon>
        <taxon>Rodentia</taxon>
        <taxon>Myomorpha</taxon>
        <taxon>Muroidea</taxon>
        <taxon>Cricetidae</taxon>
        <taxon>Neotominae</taxon>
        <taxon>Peromyscus</taxon>
    </lineage>
</organism>
<feature type="domain" description="Ig-like" evidence="19">
    <location>
        <begin position="24"/>
        <end position="124"/>
    </location>
</feature>
<keyword evidence="12" id="KW-0675">Receptor</keyword>
<proteinExistence type="predicted"/>
<dbReference type="GO" id="GO:0045087">
    <property type="term" value="P:innate immune response"/>
    <property type="evidence" value="ECO:0007669"/>
    <property type="project" value="UniProtKB-KW"/>
</dbReference>
<dbReference type="GO" id="GO:0030593">
    <property type="term" value="P:neutrophil chemotaxis"/>
    <property type="evidence" value="ECO:0007669"/>
    <property type="project" value="Ensembl"/>
</dbReference>
<dbReference type="AlphaFoldDB" id="A0A8C8TCC9"/>
<dbReference type="InterPro" id="IPR003599">
    <property type="entry name" value="Ig_sub"/>
</dbReference>
<dbReference type="GO" id="GO:0070945">
    <property type="term" value="P:neutrophil-mediated killing of gram-negative bacterium"/>
    <property type="evidence" value="ECO:0007669"/>
    <property type="project" value="Ensembl"/>
</dbReference>
<dbReference type="InterPro" id="IPR036179">
    <property type="entry name" value="Ig-like_dom_sf"/>
</dbReference>
<dbReference type="Gene3D" id="2.60.40.10">
    <property type="entry name" value="Immunoglobulins"/>
    <property type="match status" value="1"/>
</dbReference>
<keyword evidence="8 17" id="KW-1133">Transmembrane helix</keyword>
<evidence type="ECO:0000256" key="2">
    <source>
        <dbReference type="ARBA" id="ARBA00021287"/>
    </source>
</evidence>
<dbReference type="Pfam" id="PF07686">
    <property type="entry name" value="V-set"/>
    <property type="match status" value="1"/>
</dbReference>
<dbReference type="PROSITE" id="PS50835">
    <property type="entry name" value="IG_LIKE"/>
    <property type="match status" value="1"/>
</dbReference>
<dbReference type="SUPFAM" id="SSF48726">
    <property type="entry name" value="Immunoglobulin"/>
    <property type="match status" value="1"/>
</dbReference>
<dbReference type="RefSeq" id="XP_006997066.2">
    <property type="nucleotide sequence ID" value="XM_006997004.3"/>
</dbReference>
<keyword evidence="9" id="KW-1064">Adaptive immunity</keyword>
<keyword evidence="21" id="KW-1185">Reference proteome</keyword>
<comment type="subcellular location">
    <subcellularLocation>
        <location evidence="1">Cell membrane</location>
        <topology evidence="1">Single-pass type I membrane protein</topology>
    </subcellularLocation>
</comment>